<keyword evidence="8" id="KW-0472">Membrane</keyword>
<dbReference type="Gene3D" id="3.40.50.300">
    <property type="entry name" value="P-loop containing nucleotide triphosphate hydrolases"/>
    <property type="match status" value="1"/>
</dbReference>
<evidence type="ECO:0000256" key="4">
    <source>
        <dbReference type="ARBA" id="ARBA00022692"/>
    </source>
</evidence>
<name>A0A8J9W466_BRALA</name>
<accession>A0A8J9W466</accession>
<keyword evidence="9" id="KW-0325">Glycoprotein</keyword>
<evidence type="ECO:0000256" key="3">
    <source>
        <dbReference type="ARBA" id="ARBA00022679"/>
    </source>
</evidence>
<evidence type="ECO:0000256" key="6">
    <source>
        <dbReference type="ARBA" id="ARBA00022989"/>
    </source>
</evidence>
<dbReference type="Proteomes" id="UP000838412">
    <property type="component" value="Chromosome 10"/>
</dbReference>
<evidence type="ECO:0000256" key="7">
    <source>
        <dbReference type="ARBA" id="ARBA00023034"/>
    </source>
</evidence>
<evidence type="ECO:0000256" key="1">
    <source>
        <dbReference type="ARBA" id="ARBA00004323"/>
    </source>
</evidence>
<keyword evidence="6" id="KW-1133">Transmembrane helix</keyword>
<dbReference type="GO" id="GO:0009247">
    <property type="term" value="P:glycolipid biosynthetic process"/>
    <property type="evidence" value="ECO:0007669"/>
    <property type="project" value="InterPro"/>
</dbReference>
<keyword evidence="5" id="KW-0735">Signal-anchor</keyword>
<dbReference type="GO" id="GO:0000139">
    <property type="term" value="C:Golgi membrane"/>
    <property type="evidence" value="ECO:0007669"/>
    <property type="project" value="UniProtKB-SubCell"/>
</dbReference>
<dbReference type="EMBL" id="OV696695">
    <property type="protein sequence ID" value="CAH1239007.1"/>
    <property type="molecule type" value="Genomic_DNA"/>
</dbReference>
<keyword evidence="3" id="KW-0808">Transferase</keyword>
<sequence>MFPLGRGTLSWPNVPRVNDYVHTPDEVYNVLFHHTVYNKEWMESKFPSNAAYLAILREPFSHLKSSFNYYKLDRLLPFKNRKNPLKEFLRNPAKYPTSGVVGNILVDKTRNAQAFDMGYPLEKAENMESGRDYIQQLDQDFTLILILEYLDHSLVMLKRLMCWETRDILYETQSRNSKTYPYKSYQPTETEREVHRQWSSVDYAMYDYFNQTLWRKIEDQGPGFFEEVEFFRKLNQQVNDFCSRTKTGKDLPTKHIPKSPWSNAFDINHNFCTLLRIDYSSIDSLIRRKQGRPVLKKPCEEQRVPLNPNLYFVLDDRPAFQTLGDVMKYKAKKNTKPLSPTQSDILKKLKNSFLKCKKKQKGMKDHFHAVAGRFKVKIDKLNNIPKDMLDLLNETE</sequence>
<dbReference type="InterPro" id="IPR027417">
    <property type="entry name" value="P-loop_NTPase"/>
</dbReference>
<dbReference type="Pfam" id="PF06990">
    <property type="entry name" value="Gal-3-0_sulfotr"/>
    <property type="match status" value="1"/>
</dbReference>
<dbReference type="GO" id="GO:0001733">
    <property type="term" value="F:galactosylceramide sulfotransferase activity"/>
    <property type="evidence" value="ECO:0007669"/>
    <property type="project" value="InterPro"/>
</dbReference>
<proteinExistence type="inferred from homology"/>
<evidence type="ECO:0000313" key="10">
    <source>
        <dbReference type="EMBL" id="CAH1239007.1"/>
    </source>
</evidence>
<comment type="subcellular location">
    <subcellularLocation>
        <location evidence="1">Golgi apparatus membrane</location>
        <topology evidence="1">Single-pass type II membrane protein</topology>
    </subcellularLocation>
</comment>
<dbReference type="OrthoDB" id="10043666at2759"/>
<comment type="similarity">
    <text evidence="2">Belongs to the galactose-3-O-sulfotransferase family.</text>
</comment>
<reference evidence="10" key="1">
    <citation type="submission" date="2022-01" db="EMBL/GenBank/DDBJ databases">
        <authorList>
            <person name="Braso-Vives M."/>
        </authorList>
    </citation>
    <scope>NUCLEOTIDE SEQUENCE</scope>
</reference>
<gene>
    <name evidence="10" type="primary">GAL3ST1</name>
    <name evidence="10" type="ORF">BLAG_LOCUS3399</name>
</gene>
<dbReference type="InterPro" id="IPR009729">
    <property type="entry name" value="Gal-3-0_sulfotransfrase"/>
</dbReference>
<evidence type="ECO:0000256" key="2">
    <source>
        <dbReference type="ARBA" id="ARBA00008124"/>
    </source>
</evidence>
<evidence type="ECO:0000313" key="11">
    <source>
        <dbReference type="Proteomes" id="UP000838412"/>
    </source>
</evidence>
<dbReference type="PANTHER" id="PTHR14647">
    <property type="entry name" value="GALACTOSE-3-O-SULFOTRANSFERASE"/>
    <property type="match status" value="1"/>
</dbReference>
<evidence type="ECO:0000256" key="8">
    <source>
        <dbReference type="ARBA" id="ARBA00023136"/>
    </source>
</evidence>
<organism evidence="10 11">
    <name type="scientific">Branchiostoma lanceolatum</name>
    <name type="common">Common lancelet</name>
    <name type="synonym">Amphioxus lanceolatum</name>
    <dbReference type="NCBI Taxonomy" id="7740"/>
    <lineage>
        <taxon>Eukaryota</taxon>
        <taxon>Metazoa</taxon>
        <taxon>Chordata</taxon>
        <taxon>Cephalochordata</taxon>
        <taxon>Leptocardii</taxon>
        <taxon>Amphioxiformes</taxon>
        <taxon>Branchiostomatidae</taxon>
        <taxon>Branchiostoma</taxon>
    </lineage>
</organism>
<dbReference type="PANTHER" id="PTHR14647:SF87">
    <property type="entry name" value="PUTATIVE-RELATED"/>
    <property type="match status" value="1"/>
</dbReference>
<protein>
    <submittedName>
        <fullName evidence="10">GAL3ST1 protein</fullName>
    </submittedName>
</protein>
<keyword evidence="11" id="KW-1185">Reference proteome</keyword>
<evidence type="ECO:0000256" key="5">
    <source>
        <dbReference type="ARBA" id="ARBA00022968"/>
    </source>
</evidence>
<dbReference type="AlphaFoldDB" id="A0A8J9W466"/>
<keyword evidence="4" id="KW-0812">Transmembrane</keyword>
<keyword evidence="7" id="KW-0333">Golgi apparatus</keyword>
<evidence type="ECO:0000256" key="9">
    <source>
        <dbReference type="ARBA" id="ARBA00023180"/>
    </source>
</evidence>